<evidence type="ECO:0000313" key="20">
    <source>
        <dbReference type="EMBL" id="MRY58998.1"/>
    </source>
</evidence>
<evidence type="ECO:0000256" key="10">
    <source>
        <dbReference type="ARBA" id="ARBA00023114"/>
    </source>
</evidence>
<keyword evidence="3" id="KW-0813">Transport</keyword>
<evidence type="ECO:0000313" key="21">
    <source>
        <dbReference type="EMBL" id="WET64417.1"/>
    </source>
</evidence>
<dbReference type="AlphaFoldDB" id="A0A174T1H4"/>
<keyword evidence="13" id="KW-0998">Cell outer membrane</keyword>
<dbReference type="GO" id="GO:0015159">
    <property type="term" value="F:polysaccharide transmembrane transporter activity"/>
    <property type="evidence" value="ECO:0007669"/>
    <property type="project" value="InterPro"/>
</dbReference>
<protein>
    <submittedName>
        <fullName evidence="17 20">Polysaccharide export protein</fullName>
    </submittedName>
</protein>
<keyword evidence="7" id="KW-0732">Signal</keyword>
<reference evidence="17 22" key="1">
    <citation type="submission" date="2015-09" db="EMBL/GenBank/DDBJ databases">
        <authorList>
            <consortium name="Pathogen Informatics"/>
        </authorList>
    </citation>
    <scope>NUCLEOTIDE SEQUENCE [LARGE SCALE GENOMIC DNA]</scope>
    <source>
        <strain evidence="17 22">2789STDY5608872</strain>
    </source>
</reference>
<dbReference type="Proteomes" id="UP000095591">
    <property type="component" value="Unassembled WGS sequence"/>
</dbReference>
<evidence type="ECO:0000313" key="19">
    <source>
        <dbReference type="EMBL" id="MDB9137167.1"/>
    </source>
</evidence>
<reference evidence="19" key="4">
    <citation type="submission" date="2023-01" db="EMBL/GenBank/DDBJ databases">
        <title>Human gut microbiome strain richness.</title>
        <authorList>
            <person name="Chen-Liaw A."/>
        </authorList>
    </citation>
    <scope>NUCLEOTIDE SEQUENCE</scope>
    <source>
        <strain evidence="19">D35st1_E5_D35t1_190705</strain>
    </source>
</reference>
<evidence type="ECO:0000313" key="22">
    <source>
        <dbReference type="Proteomes" id="UP000095591"/>
    </source>
</evidence>
<feature type="domain" description="Polysaccharide export protein N-terminal" evidence="15">
    <location>
        <begin position="52"/>
        <end position="145"/>
    </location>
</feature>
<reference evidence="20 23" key="2">
    <citation type="journal article" date="2019" name="Nat. Med.">
        <title>A library of human gut bacterial isolates paired with longitudinal multiomics data enables mechanistic microbiome research.</title>
        <authorList>
            <person name="Poyet M."/>
            <person name="Groussin M."/>
            <person name="Gibbons S.M."/>
            <person name="Avila-Pacheco J."/>
            <person name="Jiang X."/>
            <person name="Kearney S.M."/>
            <person name="Perrotta A.R."/>
            <person name="Berdy B."/>
            <person name="Zhao S."/>
            <person name="Lieberman T.D."/>
            <person name="Swanson P.K."/>
            <person name="Smith M."/>
            <person name="Roesemann S."/>
            <person name="Alexander J.E."/>
            <person name="Rich S.A."/>
            <person name="Livny J."/>
            <person name="Vlamakis H."/>
            <person name="Clish C."/>
            <person name="Bullock K."/>
            <person name="Deik A."/>
            <person name="Scott J."/>
            <person name="Pierce K.A."/>
            <person name="Xavier R.J."/>
            <person name="Alm E.J."/>
        </authorList>
    </citation>
    <scope>NUCLEOTIDE SEQUENCE [LARGE SCALE GENOMIC DNA]</scope>
    <source>
        <strain evidence="20 23">BIOML-A41</strain>
    </source>
</reference>
<evidence type="ECO:0000256" key="8">
    <source>
        <dbReference type="ARBA" id="ARBA00023047"/>
    </source>
</evidence>
<evidence type="ECO:0000256" key="4">
    <source>
        <dbReference type="ARBA" id="ARBA00022452"/>
    </source>
</evidence>
<evidence type="ECO:0000256" key="1">
    <source>
        <dbReference type="ARBA" id="ARBA00004571"/>
    </source>
</evidence>
<reference evidence="21" key="5">
    <citation type="submission" date="2023-03" db="EMBL/GenBank/DDBJ databases">
        <title>Parabacteroides distasonis, a bacteria resistant against UC.</title>
        <authorList>
            <person name="Dai W."/>
        </authorList>
    </citation>
    <scope>NUCLEOTIDE SEQUENCE</scope>
    <source>
        <strain evidence="21">F1-28</strain>
    </source>
</reference>
<evidence type="ECO:0000256" key="12">
    <source>
        <dbReference type="ARBA" id="ARBA00023139"/>
    </source>
</evidence>
<keyword evidence="8" id="KW-0625">Polysaccharide transport</keyword>
<evidence type="ECO:0000256" key="3">
    <source>
        <dbReference type="ARBA" id="ARBA00022448"/>
    </source>
</evidence>
<evidence type="ECO:0000313" key="17">
    <source>
        <dbReference type="EMBL" id="CUN32595.1"/>
    </source>
</evidence>
<dbReference type="PANTHER" id="PTHR33619:SF3">
    <property type="entry name" value="POLYSACCHARIDE EXPORT PROTEIN GFCE-RELATED"/>
    <property type="match status" value="1"/>
</dbReference>
<keyword evidence="11" id="KW-0472">Membrane</keyword>
<dbReference type="GeneID" id="93524168"/>
<dbReference type="Proteomes" id="UP001221009">
    <property type="component" value="Chromosome"/>
</dbReference>
<dbReference type="PANTHER" id="PTHR33619">
    <property type="entry name" value="POLYSACCHARIDE EXPORT PROTEIN GFCE-RELATED"/>
    <property type="match status" value="1"/>
</dbReference>
<dbReference type="Pfam" id="PF22461">
    <property type="entry name" value="SLBB_2"/>
    <property type="match status" value="1"/>
</dbReference>
<evidence type="ECO:0000256" key="7">
    <source>
        <dbReference type="ARBA" id="ARBA00022729"/>
    </source>
</evidence>
<dbReference type="GO" id="GO:0015288">
    <property type="term" value="F:porin activity"/>
    <property type="evidence" value="ECO:0007669"/>
    <property type="project" value="UniProtKB-KW"/>
</dbReference>
<organism evidence="20 23">
    <name type="scientific">Parabacteroides distasonis</name>
    <dbReference type="NCBI Taxonomy" id="823"/>
    <lineage>
        <taxon>Bacteria</taxon>
        <taxon>Pseudomonadati</taxon>
        <taxon>Bacteroidota</taxon>
        <taxon>Bacteroidia</taxon>
        <taxon>Bacteroidales</taxon>
        <taxon>Tannerellaceae</taxon>
        <taxon>Parabacteroides</taxon>
    </lineage>
</organism>
<dbReference type="Proteomes" id="UP000463337">
    <property type="component" value="Unassembled WGS sequence"/>
</dbReference>
<keyword evidence="4" id="KW-1134">Transmembrane beta strand</keyword>
<dbReference type="EMBL" id="JAQMPX010000006">
    <property type="protein sequence ID" value="MDB9137167.1"/>
    <property type="molecule type" value="Genomic_DNA"/>
</dbReference>
<sequence>MKVFYRKLDKYLLVLTFLCFLASCSSSKRIAYFQDLKPGESELFTSLSPHYIKVLPGDKITILINSREPQLAELFNLAITAKAIGTTSNNSGILSYTVDLEGYIEFPVLGAINVNGKTRKEIASLIKEELISRELLKDPVVTVEFANLCISVLGEVKTPGRYSIDRDKVTLLDAIGMAGDLTIYGKRDKVFVLRENGGTRYSYSVNLCSAEDLFSSPAYYLQQNDIVYVEPGNVRANQSTVNGNTIRSTSFWISVTSLIASLISIFL</sequence>
<dbReference type="EMBL" id="WKLT01000012">
    <property type="protein sequence ID" value="MRY58998.1"/>
    <property type="molecule type" value="Genomic_DNA"/>
</dbReference>
<dbReference type="EMBL" id="JAJCNI010000014">
    <property type="protein sequence ID" value="MCB6518618.1"/>
    <property type="molecule type" value="Genomic_DNA"/>
</dbReference>
<dbReference type="RefSeq" id="WP_005865524.1">
    <property type="nucleotide sequence ID" value="NZ_AP019729.1"/>
</dbReference>
<evidence type="ECO:0000259" key="15">
    <source>
        <dbReference type="Pfam" id="PF02563"/>
    </source>
</evidence>
<evidence type="ECO:0000256" key="5">
    <source>
        <dbReference type="ARBA" id="ARBA00022597"/>
    </source>
</evidence>
<keyword evidence="12" id="KW-0564">Palmitate</keyword>
<evidence type="ECO:0000256" key="9">
    <source>
        <dbReference type="ARBA" id="ARBA00023065"/>
    </source>
</evidence>
<dbReference type="EMBL" id="CYXP01000012">
    <property type="protein sequence ID" value="CUN32595.1"/>
    <property type="molecule type" value="Genomic_DNA"/>
</dbReference>
<feature type="domain" description="SLBB" evidence="16">
    <location>
        <begin position="150"/>
        <end position="229"/>
    </location>
</feature>
<proteinExistence type="inferred from homology"/>
<dbReference type="Proteomes" id="UP001211522">
    <property type="component" value="Unassembled WGS sequence"/>
</dbReference>
<name>A0A174T1H4_PARDI</name>
<evidence type="ECO:0000256" key="13">
    <source>
        <dbReference type="ARBA" id="ARBA00023237"/>
    </source>
</evidence>
<evidence type="ECO:0000256" key="14">
    <source>
        <dbReference type="ARBA" id="ARBA00023288"/>
    </source>
</evidence>
<evidence type="ECO:0000259" key="16">
    <source>
        <dbReference type="Pfam" id="PF22461"/>
    </source>
</evidence>
<keyword evidence="14" id="KW-0449">Lipoprotein</keyword>
<reference evidence="18" key="3">
    <citation type="submission" date="2021-10" db="EMBL/GenBank/DDBJ databases">
        <title>Collection of gut derived symbiotic bacterial strains cultured from healthy donors.</title>
        <authorList>
            <person name="Lin H."/>
            <person name="Littmann E."/>
            <person name="Kohout C."/>
            <person name="Pamer E.G."/>
        </authorList>
    </citation>
    <scope>NUCLEOTIDE SEQUENCE</scope>
    <source>
        <strain evidence="18">DFI.2.94</strain>
    </source>
</reference>
<gene>
    <name evidence="17" type="ORF">ERS852429_04081</name>
    <name evidence="20" type="ORF">GKD59_13995</name>
    <name evidence="18" type="ORF">LI194_12515</name>
    <name evidence="21" type="ORF">P2T59_00110</name>
    <name evidence="19" type="ORF">PN612_01425</name>
</gene>
<keyword evidence="10" id="KW-0626">Porin</keyword>
<dbReference type="GO" id="GO:0046930">
    <property type="term" value="C:pore complex"/>
    <property type="evidence" value="ECO:0007669"/>
    <property type="project" value="UniProtKB-KW"/>
</dbReference>
<evidence type="ECO:0000313" key="18">
    <source>
        <dbReference type="EMBL" id="MCB6518618.1"/>
    </source>
</evidence>
<dbReference type="Gene3D" id="3.10.560.10">
    <property type="entry name" value="Outer membrane lipoprotein wza domain like"/>
    <property type="match status" value="1"/>
</dbReference>
<comment type="subcellular location">
    <subcellularLocation>
        <location evidence="1">Cell outer membrane</location>
        <topology evidence="1">Multi-pass membrane protein</topology>
    </subcellularLocation>
</comment>
<keyword evidence="5" id="KW-0762">Sugar transport</keyword>
<dbReference type="InterPro" id="IPR049712">
    <property type="entry name" value="Poly_export"/>
</dbReference>
<dbReference type="GO" id="GO:0009279">
    <property type="term" value="C:cell outer membrane"/>
    <property type="evidence" value="ECO:0007669"/>
    <property type="project" value="UniProtKB-SubCell"/>
</dbReference>
<evidence type="ECO:0000256" key="11">
    <source>
        <dbReference type="ARBA" id="ARBA00023136"/>
    </source>
</evidence>
<accession>A0A174T1H4</accession>
<dbReference type="Pfam" id="PF02563">
    <property type="entry name" value="Poly_export"/>
    <property type="match status" value="1"/>
</dbReference>
<dbReference type="PROSITE" id="PS51257">
    <property type="entry name" value="PROKAR_LIPOPROTEIN"/>
    <property type="match status" value="1"/>
</dbReference>
<dbReference type="InterPro" id="IPR003715">
    <property type="entry name" value="Poly_export_N"/>
</dbReference>
<dbReference type="EMBL" id="CP120353">
    <property type="protein sequence ID" value="WET64417.1"/>
    <property type="molecule type" value="Genomic_DNA"/>
</dbReference>
<keyword evidence="6" id="KW-0812">Transmembrane</keyword>
<keyword evidence="9" id="KW-0406">Ion transport</keyword>
<evidence type="ECO:0000256" key="2">
    <source>
        <dbReference type="ARBA" id="ARBA00009450"/>
    </source>
</evidence>
<comment type="similarity">
    <text evidence="2">Belongs to the BexD/CtrA/VexA family.</text>
</comment>
<evidence type="ECO:0000313" key="23">
    <source>
        <dbReference type="Proteomes" id="UP000463337"/>
    </source>
</evidence>
<dbReference type="Proteomes" id="UP001198806">
    <property type="component" value="Unassembled WGS sequence"/>
</dbReference>
<dbReference type="GO" id="GO:0006811">
    <property type="term" value="P:monoatomic ion transport"/>
    <property type="evidence" value="ECO:0007669"/>
    <property type="project" value="UniProtKB-KW"/>
</dbReference>
<dbReference type="InterPro" id="IPR054765">
    <property type="entry name" value="SLBB_dom"/>
</dbReference>
<evidence type="ECO:0000256" key="6">
    <source>
        <dbReference type="ARBA" id="ARBA00022692"/>
    </source>
</evidence>